<protein>
    <recommendedName>
        <fullName evidence="1">SnoaL-like domain-containing protein</fullName>
    </recommendedName>
</protein>
<dbReference type="AlphaFoldDB" id="A0A7W9NLG9"/>
<gene>
    <name evidence="2" type="ORF">BJ998_008264</name>
</gene>
<dbReference type="RefSeq" id="WP_184869475.1">
    <property type="nucleotide sequence ID" value="NZ_BAAAWY010000011.1"/>
</dbReference>
<name>A0A7W9NLG9_9PSEU</name>
<organism evidence="2 3">
    <name type="scientific">Kutzneria kofuensis</name>
    <dbReference type="NCBI Taxonomy" id="103725"/>
    <lineage>
        <taxon>Bacteria</taxon>
        <taxon>Bacillati</taxon>
        <taxon>Actinomycetota</taxon>
        <taxon>Actinomycetes</taxon>
        <taxon>Pseudonocardiales</taxon>
        <taxon>Pseudonocardiaceae</taxon>
        <taxon>Kutzneria</taxon>
    </lineage>
</organism>
<evidence type="ECO:0000313" key="3">
    <source>
        <dbReference type="Proteomes" id="UP000585638"/>
    </source>
</evidence>
<feature type="domain" description="SnoaL-like" evidence="1">
    <location>
        <begin position="4"/>
        <end position="124"/>
    </location>
</feature>
<dbReference type="SUPFAM" id="SSF54427">
    <property type="entry name" value="NTF2-like"/>
    <property type="match status" value="1"/>
</dbReference>
<evidence type="ECO:0000259" key="1">
    <source>
        <dbReference type="Pfam" id="PF13577"/>
    </source>
</evidence>
<comment type="caution">
    <text evidence="2">The sequence shown here is derived from an EMBL/GenBank/DDBJ whole genome shotgun (WGS) entry which is preliminary data.</text>
</comment>
<dbReference type="Pfam" id="PF13577">
    <property type="entry name" value="SnoaL_4"/>
    <property type="match status" value="1"/>
</dbReference>
<proteinExistence type="predicted"/>
<dbReference type="Proteomes" id="UP000585638">
    <property type="component" value="Unassembled WGS sequence"/>
</dbReference>
<dbReference type="EMBL" id="JACHIR010000002">
    <property type="protein sequence ID" value="MBB5897005.1"/>
    <property type="molecule type" value="Genomic_DNA"/>
</dbReference>
<accession>A0A7W9NLG9</accession>
<keyword evidence="3" id="KW-1185">Reference proteome</keyword>
<sequence>MSCVLETCVRMAWHADHREWAALETVFAPTVRMDYTSLYGGSPQEMTAAELVAGWRDGLSRFRLTQHLTANYLVQERTATAATVVAAVQSTHEAPNDRGAPVWRIGGDFRFELTAEDGDWRIRAITFDLAWAEGNRALLG</sequence>
<dbReference type="Gene3D" id="3.10.450.50">
    <property type="match status" value="1"/>
</dbReference>
<dbReference type="InterPro" id="IPR037401">
    <property type="entry name" value="SnoaL-like"/>
</dbReference>
<evidence type="ECO:0000313" key="2">
    <source>
        <dbReference type="EMBL" id="MBB5897005.1"/>
    </source>
</evidence>
<dbReference type="InterPro" id="IPR032710">
    <property type="entry name" value="NTF2-like_dom_sf"/>
</dbReference>
<reference evidence="2 3" key="1">
    <citation type="submission" date="2020-08" db="EMBL/GenBank/DDBJ databases">
        <title>Sequencing the genomes of 1000 actinobacteria strains.</title>
        <authorList>
            <person name="Klenk H.-P."/>
        </authorList>
    </citation>
    <scope>NUCLEOTIDE SEQUENCE [LARGE SCALE GENOMIC DNA]</scope>
    <source>
        <strain evidence="2 3">DSM 43851</strain>
    </source>
</reference>